<proteinExistence type="predicted"/>
<organism evidence="1 2">
    <name type="scientific">candidate division WWE3 bacterium</name>
    <dbReference type="NCBI Taxonomy" id="2053526"/>
    <lineage>
        <taxon>Bacteria</taxon>
        <taxon>Katanobacteria</taxon>
    </lineage>
</organism>
<evidence type="ECO:0000313" key="2">
    <source>
        <dbReference type="Proteomes" id="UP000265540"/>
    </source>
</evidence>
<protein>
    <submittedName>
        <fullName evidence="1">Uncharacterized protein</fullName>
    </submittedName>
</protein>
<comment type="caution">
    <text evidence="1">The sequence shown here is derived from an EMBL/GenBank/DDBJ whole genome shotgun (WGS) entry which is preliminary data.</text>
</comment>
<reference evidence="1 2" key="1">
    <citation type="journal article" date="2017" name="ISME J.">
        <title>Energy and carbon metabolisms in a deep terrestrial subsurface fluid microbial community.</title>
        <authorList>
            <person name="Momper L."/>
            <person name="Jungbluth S.P."/>
            <person name="Lee M.D."/>
            <person name="Amend J.P."/>
        </authorList>
    </citation>
    <scope>NUCLEOTIDE SEQUENCE [LARGE SCALE GENOMIC DNA]</scope>
    <source>
        <strain evidence="1">SURF_46</strain>
    </source>
</reference>
<sequence>MLKLNFSEYQIKLAKRIFWMAYQTSTVVGMGRFQARNGVTEDDVWSNVVASGDYSISHNSSDCLYADYVFGRMMKLRVKHTSMGLAILPEKFHQDYQSFSKTYSDPQTLMKLAVESLDSDEGNKND</sequence>
<name>A0A3A4ZFC7_UNCKA</name>
<gene>
    <name evidence="1" type="ORF">C4561_01350</name>
</gene>
<dbReference type="EMBL" id="QZJF01000007">
    <property type="protein sequence ID" value="RJR27728.1"/>
    <property type="molecule type" value="Genomic_DNA"/>
</dbReference>
<dbReference type="Proteomes" id="UP000265540">
    <property type="component" value="Unassembled WGS sequence"/>
</dbReference>
<accession>A0A3A4ZFC7</accession>
<evidence type="ECO:0000313" key="1">
    <source>
        <dbReference type="EMBL" id="RJR27728.1"/>
    </source>
</evidence>
<dbReference type="AlphaFoldDB" id="A0A3A4ZFC7"/>